<comment type="caution">
    <text evidence="2">The sequence shown here is derived from an EMBL/GenBank/DDBJ whole genome shotgun (WGS) entry which is preliminary data.</text>
</comment>
<feature type="region of interest" description="Disordered" evidence="1">
    <location>
        <begin position="40"/>
        <end position="102"/>
    </location>
</feature>
<protein>
    <submittedName>
        <fullName evidence="2">Uncharacterized protein</fullName>
    </submittedName>
</protein>
<organism evidence="2 3">
    <name type="scientific">Pseudomonas aeruginosa</name>
    <dbReference type="NCBI Taxonomy" id="287"/>
    <lineage>
        <taxon>Bacteria</taxon>
        <taxon>Pseudomonadati</taxon>
        <taxon>Pseudomonadota</taxon>
        <taxon>Gammaproteobacteria</taxon>
        <taxon>Pseudomonadales</taxon>
        <taxon>Pseudomonadaceae</taxon>
        <taxon>Pseudomonas</taxon>
    </lineage>
</organism>
<reference evidence="2 3" key="1">
    <citation type="submission" date="2018-07" db="EMBL/GenBank/DDBJ databases">
        <title>Mechanisms of high-level aminoglycoside resistance among Gram-negative pathogens in Brazil.</title>
        <authorList>
            <person name="Ballaben A.S."/>
            <person name="Darini A.L.C."/>
            <person name="Doi Y."/>
        </authorList>
    </citation>
    <scope>NUCLEOTIDE SEQUENCE [LARGE SCALE GENOMIC DNA]</scope>
    <source>
        <strain evidence="2 3">B2-305</strain>
    </source>
</reference>
<gene>
    <name evidence="2" type="ORF">DT376_37650</name>
</gene>
<accession>A0A367LXA9</accession>
<sequence>MRLPDDGSAERPGRRMRQAAAGVTKAQVCQQTARLWLSGSKVRRPGVSGEGPWFGHSGATRPAVVRRRRERENRDAYADPPGSHAYPAAGPGAARRRLVVAA</sequence>
<name>A0A367LXA9_PSEAI</name>
<feature type="compositionally biased region" description="Basic and acidic residues" evidence="1">
    <location>
        <begin position="1"/>
        <end position="13"/>
    </location>
</feature>
<feature type="region of interest" description="Disordered" evidence="1">
    <location>
        <begin position="1"/>
        <end position="25"/>
    </location>
</feature>
<dbReference type="AlphaFoldDB" id="A0A367LXA9"/>
<feature type="non-terminal residue" evidence="2">
    <location>
        <position position="102"/>
    </location>
</feature>
<dbReference type="Proteomes" id="UP000253594">
    <property type="component" value="Unassembled WGS sequence"/>
</dbReference>
<evidence type="ECO:0000313" key="3">
    <source>
        <dbReference type="Proteomes" id="UP000253594"/>
    </source>
</evidence>
<proteinExistence type="predicted"/>
<dbReference type="EMBL" id="QORE01002643">
    <property type="protein sequence ID" value="RCI69867.1"/>
    <property type="molecule type" value="Genomic_DNA"/>
</dbReference>
<evidence type="ECO:0000313" key="2">
    <source>
        <dbReference type="EMBL" id="RCI69867.1"/>
    </source>
</evidence>
<evidence type="ECO:0000256" key="1">
    <source>
        <dbReference type="SAM" id="MobiDB-lite"/>
    </source>
</evidence>